<evidence type="ECO:0000313" key="2">
    <source>
        <dbReference type="Proteomes" id="UP000015351"/>
    </source>
</evidence>
<proteinExistence type="predicted"/>
<dbReference type="EMBL" id="AONI01000009">
    <property type="protein sequence ID" value="EPX80096.1"/>
    <property type="molecule type" value="Genomic_DNA"/>
</dbReference>
<sequence length="47" mass="5437">MIKLIEQMVNFLSAPQVDPIPTSARPMVTRDEVESLFSRELGRKRLH</sequence>
<dbReference type="AlphaFoldDB" id="S9QFC2"/>
<dbReference type="Proteomes" id="UP000015351">
    <property type="component" value="Unassembled WGS sequence"/>
</dbReference>
<protein>
    <submittedName>
        <fullName evidence="1">Uncharacterized protein</fullName>
    </submittedName>
</protein>
<comment type="caution">
    <text evidence="1">The sequence shown here is derived from an EMBL/GenBank/DDBJ whole genome shotgun (WGS) entry which is preliminary data.</text>
</comment>
<reference evidence="2" key="1">
    <citation type="journal article" date="2013" name="Stand. Genomic Sci.">
        <title>Genome sequence of the Litoreibacter arenae type strain (DSM 19593(T)), a member of the Roseobacter clade isolated from sea sand.</title>
        <authorList>
            <person name="Riedel T."/>
            <person name="Fiebig A."/>
            <person name="Petersen J."/>
            <person name="Gronow S."/>
            <person name="Kyrpides N.C."/>
            <person name="Goker M."/>
            <person name="Klenk H.P."/>
        </authorList>
    </citation>
    <scope>NUCLEOTIDE SEQUENCE [LARGE SCALE GENOMIC DNA]</scope>
    <source>
        <strain evidence="2">DSM 19593</strain>
    </source>
</reference>
<dbReference type="HOGENOM" id="CLU_3169893_0_0_5"/>
<gene>
    <name evidence="1" type="ORF">thalar_01432</name>
</gene>
<name>S9QFC2_9RHOB</name>
<organism evidence="1 2">
    <name type="scientific">Litoreibacter arenae DSM 19593</name>
    <dbReference type="NCBI Taxonomy" id="1123360"/>
    <lineage>
        <taxon>Bacteria</taxon>
        <taxon>Pseudomonadati</taxon>
        <taxon>Pseudomonadota</taxon>
        <taxon>Alphaproteobacteria</taxon>
        <taxon>Rhodobacterales</taxon>
        <taxon>Roseobacteraceae</taxon>
        <taxon>Litoreibacter</taxon>
    </lineage>
</organism>
<keyword evidence="2" id="KW-1185">Reference proteome</keyword>
<dbReference type="RefSeq" id="WP_021100002.1">
    <property type="nucleotide sequence ID" value="NZ_KE557306.1"/>
</dbReference>
<accession>S9QFC2</accession>
<evidence type="ECO:0000313" key="1">
    <source>
        <dbReference type="EMBL" id="EPX80096.1"/>
    </source>
</evidence>